<protein>
    <submittedName>
        <fullName evidence="2">Uncharacterized protein</fullName>
    </submittedName>
</protein>
<evidence type="ECO:0000313" key="1">
    <source>
        <dbReference type="EMBL" id="HAT3808468.1"/>
    </source>
</evidence>
<proteinExistence type="predicted"/>
<gene>
    <name evidence="1" type="ORF">I8608_001288</name>
    <name evidence="2" type="ORF">UA45_07030</name>
</gene>
<dbReference type="Proteomes" id="UP000032582">
    <property type="component" value="Unassembled WGS sequence"/>
</dbReference>
<dbReference type="Proteomes" id="UP000865968">
    <property type="component" value="Unassembled WGS sequence"/>
</dbReference>
<dbReference type="EMBL" id="JZSH01000057">
    <property type="protein sequence ID" value="KJF78308.1"/>
    <property type="molecule type" value="Genomic_DNA"/>
</dbReference>
<reference evidence="1" key="3">
    <citation type="submission" date="2020-10" db="EMBL/GenBank/DDBJ databases">
        <authorList>
            <consortium name="NCBI Pathogen Detection Project"/>
        </authorList>
    </citation>
    <scope>NUCLEOTIDE SEQUENCE</scope>
    <source>
        <strain evidence="1">Morganella morganii ARLG-3209</strain>
    </source>
</reference>
<reference evidence="2 3" key="1">
    <citation type="submission" date="2015-02" db="EMBL/GenBank/DDBJ databases">
        <title>Whole genome shotgun sequencing of cultured foodborne pathogen.</title>
        <authorList>
            <person name="Timme R."/>
            <person name="Allard M.W."/>
            <person name="Strain E."/>
            <person name="Evans P.S."/>
            <person name="Brown E."/>
        </authorList>
    </citation>
    <scope>NUCLEOTIDE SEQUENCE [LARGE SCALE GENOMIC DNA]</scope>
    <source>
        <strain evidence="2 3">GCSL-TSO-24</strain>
    </source>
</reference>
<dbReference type="PATRIC" id="fig|582.24.peg.2159"/>
<comment type="caution">
    <text evidence="2">The sequence shown here is derived from an EMBL/GenBank/DDBJ whole genome shotgun (WGS) entry which is preliminary data.</text>
</comment>
<dbReference type="AlphaFoldDB" id="A0A0D8LC39"/>
<name>A0A0D8LC39_MORMO</name>
<sequence>MIMFKRLKNAFGKAVQVKCHKAEVLHNLSTDERALIVYILNARDENVSIGIKHSSADSLITKGVLKELGRDTESRTRMVSVCPKYRESLCRVFYTVNKAG</sequence>
<organism evidence="2 3">
    <name type="scientific">Morganella morganii</name>
    <name type="common">Proteus morganii</name>
    <dbReference type="NCBI Taxonomy" id="582"/>
    <lineage>
        <taxon>Bacteria</taxon>
        <taxon>Pseudomonadati</taxon>
        <taxon>Pseudomonadota</taxon>
        <taxon>Gammaproteobacteria</taxon>
        <taxon>Enterobacterales</taxon>
        <taxon>Morganellaceae</taxon>
        <taxon>Morganella</taxon>
    </lineage>
</organism>
<evidence type="ECO:0000313" key="2">
    <source>
        <dbReference type="EMBL" id="KJF78308.1"/>
    </source>
</evidence>
<accession>A0A0D8LC39</accession>
<evidence type="ECO:0000313" key="3">
    <source>
        <dbReference type="Proteomes" id="UP000032582"/>
    </source>
</evidence>
<dbReference type="EMBL" id="DACSWI010000002">
    <property type="protein sequence ID" value="HAT3808468.1"/>
    <property type="molecule type" value="Genomic_DNA"/>
</dbReference>
<reference evidence="1" key="2">
    <citation type="journal article" date="2018" name="Genome Biol.">
        <title>SKESA: strategic k-mer extension for scrupulous assemblies.</title>
        <authorList>
            <person name="Souvorov A."/>
            <person name="Agarwala R."/>
            <person name="Lipman D.J."/>
        </authorList>
    </citation>
    <scope>NUCLEOTIDE SEQUENCE</scope>
    <source>
        <strain evidence="1">Morganella morganii ARLG-3209</strain>
    </source>
</reference>